<dbReference type="GO" id="GO:0008752">
    <property type="term" value="F:FMN reductase [NAD(P)H] activity"/>
    <property type="evidence" value="ECO:0007669"/>
    <property type="project" value="InterPro"/>
</dbReference>
<evidence type="ECO:0000313" key="11">
    <source>
        <dbReference type="Proteomes" id="UP000034029"/>
    </source>
</evidence>
<organism evidence="10 12">
    <name type="scientific">Salinicoccus halodurans</name>
    <dbReference type="NCBI Taxonomy" id="407035"/>
    <lineage>
        <taxon>Bacteria</taxon>
        <taxon>Bacillati</taxon>
        <taxon>Bacillota</taxon>
        <taxon>Bacilli</taxon>
        <taxon>Bacillales</taxon>
        <taxon>Staphylococcaceae</taxon>
        <taxon>Salinicoccus</taxon>
    </lineage>
</organism>
<evidence type="ECO:0000259" key="8">
    <source>
        <dbReference type="Pfam" id="PF03358"/>
    </source>
</evidence>
<dbReference type="PANTHER" id="PTHR43408:SF1">
    <property type="entry name" value="FMN REDUCTASE (NADPH)"/>
    <property type="match status" value="1"/>
</dbReference>
<proteinExistence type="predicted"/>
<keyword evidence="11" id="KW-1185">Reference proteome</keyword>
<evidence type="ECO:0000256" key="1">
    <source>
        <dbReference type="ARBA" id="ARBA00011881"/>
    </source>
</evidence>
<comment type="subunit">
    <text evidence="1">Homotetramer.</text>
</comment>
<accession>A0A0F7HI12</accession>
<evidence type="ECO:0000256" key="2">
    <source>
        <dbReference type="ARBA" id="ARBA00016393"/>
    </source>
</evidence>
<dbReference type="RefSeq" id="WP_046789105.1">
    <property type="nucleotide sequence ID" value="NZ_CP011366.1"/>
</dbReference>
<dbReference type="Proteomes" id="UP000183090">
    <property type="component" value="Unassembled WGS sequence"/>
</dbReference>
<dbReference type="InterPro" id="IPR020048">
    <property type="entry name" value="NADPH-dep_FMN_reduc_SsuE"/>
</dbReference>
<keyword evidence="5" id="KW-0560">Oxidoreductase</keyword>
<evidence type="ECO:0000256" key="3">
    <source>
        <dbReference type="ARBA" id="ARBA00022630"/>
    </source>
</evidence>
<dbReference type="Pfam" id="PF03358">
    <property type="entry name" value="FMN_red"/>
    <property type="match status" value="1"/>
</dbReference>
<evidence type="ECO:0000313" key="10">
    <source>
        <dbReference type="EMBL" id="SFK75975.1"/>
    </source>
</evidence>
<evidence type="ECO:0000256" key="5">
    <source>
        <dbReference type="ARBA" id="ARBA00023002"/>
    </source>
</evidence>
<dbReference type="EMBL" id="FOTB01000003">
    <property type="protein sequence ID" value="SFK75975.1"/>
    <property type="molecule type" value="Genomic_DNA"/>
</dbReference>
<gene>
    <name evidence="9" type="ORF">AAT16_00930</name>
    <name evidence="10" type="ORF">SAMN05216235_1556</name>
</gene>
<evidence type="ECO:0000256" key="7">
    <source>
        <dbReference type="ARBA" id="ARBA00032807"/>
    </source>
</evidence>
<reference evidence="11" key="2">
    <citation type="submission" date="2015-04" db="EMBL/GenBank/DDBJ databases">
        <title>Complete genome sequence of Salinicoccus halodurans strain H3B36, isolated from the Qaidam basin of China.</title>
        <authorList>
            <person name="Ma Y."/>
            <person name="Jiang K."/>
            <person name="Xue Y."/>
        </authorList>
    </citation>
    <scope>NUCLEOTIDE SEQUENCE [LARGE SCALE GENOMIC DNA]</scope>
    <source>
        <strain evidence="11">H3B36</strain>
    </source>
</reference>
<evidence type="ECO:0000313" key="12">
    <source>
        <dbReference type="Proteomes" id="UP000183090"/>
    </source>
</evidence>
<feature type="domain" description="NADPH-dependent FMN reductase-like" evidence="8">
    <location>
        <begin position="4"/>
        <end position="141"/>
    </location>
</feature>
<evidence type="ECO:0000256" key="4">
    <source>
        <dbReference type="ARBA" id="ARBA00022643"/>
    </source>
</evidence>
<reference evidence="10 12" key="3">
    <citation type="submission" date="2016-10" db="EMBL/GenBank/DDBJ databases">
        <authorList>
            <person name="Varghese N."/>
            <person name="Submissions S."/>
        </authorList>
    </citation>
    <scope>NUCLEOTIDE SEQUENCE [LARGE SCALE GENOMIC DNA]</scope>
    <source>
        <strain evidence="10 12">CGMCC 1.6501</strain>
    </source>
</reference>
<protein>
    <recommendedName>
        <fullName evidence="2">FMN-dependent NADPH-azoreductase</fullName>
    </recommendedName>
    <alternativeName>
        <fullName evidence="7">NADPH-dependent flavo-azoreductase</fullName>
    </alternativeName>
    <alternativeName>
        <fullName evidence="6">NADPH-flavin azoreductase</fullName>
    </alternativeName>
</protein>
<dbReference type="Proteomes" id="UP000034029">
    <property type="component" value="Chromosome"/>
</dbReference>
<dbReference type="Gene3D" id="3.40.50.360">
    <property type="match status" value="1"/>
</dbReference>
<name>A0A0F7HI12_9STAP</name>
<evidence type="ECO:0000256" key="6">
    <source>
        <dbReference type="ARBA" id="ARBA00031831"/>
    </source>
</evidence>
<dbReference type="KEGG" id="shv:AAT16_00930"/>
<dbReference type="PANTHER" id="PTHR43408">
    <property type="entry name" value="FMN REDUCTASE (NADPH)"/>
    <property type="match status" value="1"/>
</dbReference>
<dbReference type="InterPro" id="IPR005025">
    <property type="entry name" value="FMN_Rdtase-like_dom"/>
</dbReference>
<dbReference type="OrthoDB" id="1643408at2"/>
<evidence type="ECO:0000313" key="9">
    <source>
        <dbReference type="EMBL" id="AKG72909.1"/>
    </source>
</evidence>
<dbReference type="EMBL" id="CP011366">
    <property type="protein sequence ID" value="AKG72909.1"/>
    <property type="molecule type" value="Genomic_DNA"/>
</dbReference>
<dbReference type="SUPFAM" id="SSF52218">
    <property type="entry name" value="Flavoproteins"/>
    <property type="match status" value="1"/>
</dbReference>
<reference evidence="9 11" key="1">
    <citation type="journal article" date="2015" name="Int. J. Syst. Evol. Microbiol.">
        <title>Complete genome sequence of Salinicoccus halodurans H3B36, isolated from the Qaidam Basin in China.</title>
        <authorList>
            <person name="Jiang K."/>
            <person name="Xue Y."/>
            <person name="Ma Y."/>
        </authorList>
    </citation>
    <scope>NUCLEOTIDE SEQUENCE [LARGE SCALE GENOMIC DNA]</scope>
    <source>
        <strain evidence="9 11">H3B36</strain>
    </source>
</reference>
<dbReference type="InterPro" id="IPR029039">
    <property type="entry name" value="Flavoprotein-like_sf"/>
</dbReference>
<dbReference type="GO" id="GO:0046306">
    <property type="term" value="P:alkanesulfonate catabolic process"/>
    <property type="evidence" value="ECO:0007669"/>
    <property type="project" value="InterPro"/>
</dbReference>
<dbReference type="AlphaFoldDB" id="A0A0F7HI12"/>
<dbReference type="NCBIfam" id="TIGR03567">
    <property type="entry name" value="FMN_reduc_SsuE"/>
    <property type="match status" value="1"/>
</dbReference>
<keyword evidence="4" id="KW-0288">FMN</keyword>
<keyword evidence="3" id="KW-0285">Flavoprotein</keyword>
<dbReference type="InterPro" id="IPR051814">
    <property type="entry name" value="NAD(P)H-dep_FMN_reductase"/>
</dbReference>
<sequence>MYDIVVISGSPSLESRSQNVLKYIGSILKARVFSIGHISVRDVPAEDLMFGNFNSPEVNDIARIIENAKGVIVGSPVYKASYSGVLKSLFDILPQDVLKNTPVLPVMSGGSISHLLALEYALKPLISTLKGTTLKGVYYLDSQVDKTSVAPIQDADLIQTTEIQIDDLLEKMNLEKSFS</sequence>